<feature type="transmembrane region" description="Helical" evidence="6">
    <location>
        <begin position="451"/>
        <end position="471"/>
    </location>
</feature>
<feature type="region of interest" description="Disordered" evidence="5">
    <location>
        <begin position="358"/>
        <end position="399"/>
    </location>
</feature>
<evidence type="ECO:0000256" key="3">
    <source>
        <dbReference type="ARBA" id="ARBA00022989"/>
    </source>
</evidence>
<feature type="transmembrane region" description="Helical" evidence="6">
    <location>
        <begin position="419"/>
        <end position="439"/>
    </location>
</feature>
<evidence type="ECO:0000256" key="7">
    <source>
        <dbReference type="SAM" id="SignalP"/>
    </source>
</evidence>
<evidence type="ECO:0000313" key="8">
    <source>
        <dbReference type="EMBL" id="KAK3950154.1"/>
    </source>
</evidence>
<feature type="chain" id="PRO_5042863371" evidence="7">
    <location>
        <begin position="28"/>
        <end position="513"/>
    </location>
</feature>
<feature type="transmembrane region" description="Helical" evidence="6">
    <location>
        <begin position="205"/>
        <end position="225"/>
    </location>
</feature>
<dbReference type="PANTHER" id="PTHR11040">
    <property type="entry name" value="ZINC/IRON TRANSPORTER"/>
    <property type="match status" value="1"/>
</dbReference>
<evidence type="ECO:0000256" key="2">
    <source>
        <dbReference type="ARBA" id="ARBA00022692"/>
    </source>
</evidence>
<dbReference type="InterPro" id="IPR003689">
    <property type="entry name" value="ZIP"/>
</dbReference>
<keyword evidence="9" id="KW-1185">Reference proteome</keyword>
<comment type="caution">
    <text evidence="8">The sequence shown here is derived from an EMBL/GenBank/DDBJ whole genome shotgun (WGS) entry which is preliminary data.</text>
</comment>
<feature type="transmembrane region" description="Helical" evidence="6">
    <location>
        <begin position="173"/>
        <end position="193"/>
    </location>
</feature>
<gene>
    <name evidence="8" type="ORF">QBC32DRAFT_21300</name>
</gene>
<feature type="signal peptide" evidence="7">
    <location>
        <begin position="1"/>
        <end position="27"/>
    </location>
</feature>
<accession>A0AAN6NQD0</accession>
<reference evidence="8" key="2">
    <citation type="submission" date="2023-06" db="EMBL/GenBank/DDBJ databases">
        <authorList>
            <consortium name="Lawrence Berkeley National Laboratory"/>
            <person name="Mondo S.J."/>
            <person name="Hensen N."/>
            <person name="Bonometti L."/>
            <person name="Westerberg I."/>
            <person name="Brannstrom I.O."/>
            <person name="Guillou S."/>
            <person name="Cros-Aarteil S."/>
            <person name="Calhoun S."/>
            <person name="Haridas S."/>
            <person name="Kuo A."/>
            <person name="Pangilinan J."/>
            <person name="Riley R."/>
            <person name="Labutti K."/>
            <person name="Andreopoulos B."/>
            <person name="Lipzen A."/>
            <person name="Chen C."/>
            <person name="Yanf M."/>
            <person name="Daum C."/>
            <person name="Ng V."/>
            <person name="Clum A."/>
            <person name="Steindorff A."/>
            <person name="Ohm R."/>
            <person name="Martin F."/>
            <person name="Silar P."/>
            <person name="Natvig D."/>
            <person name="Lalanne C."/>
            <person name="Gautier V."/>
            <person name="Ament-Velasquez S.L."/>
            <person name="Kruys A."/>
            <person name="Hutchinson M.I."/>
            <person name="Powell A.J."/>
            <person name="Barry K."/>
            <person name="Miller A.N."/>
            <person name="Grigoriev I.V."/>
            <person name="Debuchy R."/>
            <person name="Gladieux P."/>
            <person name="Thoren M.H."/>
            <person name="Johannesson H."/>
        </authorList>
    </citation>
    <scope>NUCLEOTIDE SEQUENCE</scope>
    <source>
        <strain evidence="8">CBS 626.80</strain>
    </source>
</reference>
<feature type="transmembrane region" description="Helical" evidence="6">
    <location>
        <begin position="295"/>
        <end position="315"/>
    </location>
</feature>
<dbReference type="AlphaFoldDB" id="A0AAN6NQD0"/>
<feature type="region of interest" description="Disordered" evidence="5">
    <location>
        <begin position="116"/>
        <end position="136"/>
    </location>
</feature>
<proteinExistence type="predicted"/>
<dbReference type="GO" id="GO:0005886">
    <property type="term" value="C:plasma membrane"/>
    <property type="evidence" value="ECO:0007669"/>
    <property type="project" value="TreeGrafter"/>
</dbReference>
<feature type="compositionally biased region" description="Basic residues" evidence="5">
    <location>
        <begin position="362"/>
        <end position="374"/>
    </location>
</feature>
<evidence type="ECO:0000313" key="9">
    <source>
        <dbReference type="Proteomes" id="UP001303222"/>
    </source>
</evidence>
<evidence type="ECO:0000256" key="5">
    <source>
        <dbReference type="SAM" id="MobiDB-lite"/>
    </source>
</evidence>
<feature type="transmembrane region" description="Helical" evidence="6">
    <location>
        <begin position="245"/>
        <end position="264"/>
    </location>
</feature>
<keyword evidence="2 6" id="KW-0812">Transmembrane</keyword>
<protein>
    <submittedName>
        <fullName evidence="8">Uncharacterized protein</fullName>
    </submittedName>
</protein>
<comment type="subcellular location">
    <subcellularLocation>
        <location evidence="1">Membrane</location>
        <topology evidence="1">Multi-pass membrane protein</topology>
    </subcellularLocation>
</comment>
<dbReference type="PANTHER" id="PTHR11040:SF44">
    <property type="entry name" value="PROTEIN ZNTC-RELATED"/>
    <property type="match status" value="1"/>
</dbReference>
<dbReference type="EMBL" id="MU859188">
    <property type="protein sequence ID" value="KAK3950154.1"/>
    <property type="molecule type" value="Genomic_DNA"/>
</dbReference>
<organism evidence="8 9">
    <name type="scientific">Pseudoneurospora amorphoporcata</name>
    <dbReference type="NCBI Taxonomy" id="241081"/>
    <lineage>
        <taxon>Eukaryota</taxon>
        <taxon>Fungi</taxon>
        <taxon>Dikarya</taxon>
        <taxon>Ascomycota</taxon>
        <taxon>Pezizomycotina</taxon>
        <taxon>Sordariomycetes</taxon>
        <taxon>Sordariomycetidae</taxon>
        <taxon>Sordariales</taxon>
        <taxon>Sordariaceae</taxon>
        <taxon>Pseudoneurospora</taxon>
    </lineage>
</organism>
<keyword evidence="4 6" id="KW-0472">Membrane</keyword>
<feature type="transmembrane region" description="Helical" evidence="6">
    <location>
        <begin position="492"/>
        <end position="510"/>
    </location>
</feature>
<sequence length="513" mass="54570">MAGLLPSNRKSVLQYALTALLLQFTSASQIQHRAPQVTAAPTATTALAAVPTAISGCHLHDNEVFCLAGETEYSVHTTATATSELPAQFTGCHSHDDALFCETPSGDVEISLVAEESEEDDHHHDEDEATSSTSEKKCHFHAGVEHCTGGDEHEGETATCEGTDRDYNIRLRVGLLFAMLGTSSFGVFSPILLSNFVSPNNVFITILRQFGTGVVISTAFIHLFTHAQLMFASECLGELSFEGTAGAIAMAGIFISFLAEYFGVRVLQWHAAKTEARNIENGGEKEDSAHRTEMVNIMVLECGVIFHSILIGITLVVAGDAFFLTLFAVIVFHQMFEGIALGSRIAALGTLPPINAASSVHSHSHHGHSHHGHSHAHEVKRPSPPAEPHSPTCTDNGVVSEDESVGVTVIKPVSLRKKLLLASGFALVTPIGMAIGIGVLNQFNGNDPSTIIAIGTLDAVSAGILMWVGIVEMWAHDWMLGGEMTTSGPLRTLAGLTSLIVGLAVMSLLGKWA</sequence>
<evidence type="ECO:0000256" key="4">
    <source>
        <dbReference type="ARBA" id="ARBA00023136"/>
    </source>
</evidence>
<evidence type="ECO:0000256" key="1">
    <source>
        <dbReference type="ARBA" id="ARBA00004141"/>
    </source>
</evidence>
<reference evidence="8" key="1">
    <citation type="journal article" date="2023" name="Mol. Phylogenet. Evol.">
        <title>Genome-scale phylogeny and comparative genomics of the fungal order Sordariales.</title>
        <authorList>
            <person name="Hensen N."/>
            <person name="Bonometti L."/>
            <person name="Westerberg I."/>
            <person name="Brannstrom I.O."/>
            <person name="Guillou S."/>
            <person name="Cros-Aarteil S."/>
            <person name="Calhoun S."/>
            <person name="Haridas S."/>
            <person name="Kuo A."/>
            <person name="Mondo S."/>
            <person name="Pangilinan J."/>
            <person name="Riley R."/>
            <person name="LaButti K."/>
            <person name="Andreopoulos B."/>
            <person name="Lipzen A."/>
            <person name="Chen C."/>
            <person name="Yan M."/>
            <person name="Daum C."/>
            <person name="Ng V."/>
            <person name="Clum A."/>
            <person name="Steindorff A."/>
            <person name="Ohm R.A."/>
            <person name="Martin F."/>
            <person name="Silar P."/>
            <person name="Natvig D.O."/>
            <person name="Lalanne C."/>
            <person name="Gautier V."/>
            <person name="Ament-Velasquez S.L."/>
            <person name="Kruys A."/>
            <person name="Hutchinson M.I."/>
            <person name="Powell A.J."/>
            <person name="Barry K."/>
            <person name="Miller A.N."/>
            <person name="Grigoriev I.V."/>
            <person name="Debuchy R."/>
            <person name="Gladieux P."/>
            <person name="Hiltunen Thoren M."/>
            <person name="Johannesson H."/>
        </authorList>
    </citation>
    <scope>NUCLEOTIDE SEQUENCE</scope>
    <source>
        <strain evidence="8">CBS 626.80</strain>
    </source>
</reference>
<dbReference type="Proteomes" id="UP001303222">
    <property type="component" value="Unassembled WGS sequence"/>
</dbReference>
<keyword evidence="7" id="KW-0732">Signal</keyword>
<evidence type="ECO:0000256" key="6">
    <source>
        <dbReference type="SAM" id="Phobius"/>
    </source>
</evidence>
<keyword evidence="3 6" id="KW-1133">Transmembrane helix</keyword>
<dbReference type="Pfam" id="PF02535">
    <property type="entry name" value="Zip"/>
    <property type="match status" value="2"/>
</dbReference>
<dbReference type="GO" id="GO:0005385">
    <property type="term" value="F:zinc ion transmembrane transporter activity"/>
    <property type="evidence" value="ECO:0007669"/>
    <property type="project" value="TreeGrafter"/>
</dbReference>
<name>A0AAN6NQD0_9PEZI</name>